<organism evidence="1 2">
    <name type="scientific">Mycetomoellerius zeteki</name>
    <dbReference type="NCBI Taxonomy" id="64791"/>
    <lineage>
        <taxon>Eukaryota</taxon>
        <taxon>Metazoa</taxon>
        <taxon>Ecdysozoa</taxon>
        <taxon>Arthropoda</taxon>
        <taxon>Hexapoda</taxon>
        <taxon>Insecta</taxon>
        <taxon>Pterygota</taxon>
        <taxon>Neoptera</taxon>
        <taxon>Endopterygota</taxon>
        <taxon>Hymenoptera</taxon>
        <taxon>Apocrita</taxon>
        <taxon>Aculeata</taxon>
        <taxon>Formicoidea</taxon>
        <taxon>Formicidae</taxon>
        <taxon>Myrmicinae</taxon>
        <taxon>Mycetomoellerius</taxon>
    </lineage>
</organism>
<dbReference type="Proteomes" id="UP000075809">
    <property type="component" value="Unassembled WGS sequence"/>
</dbReference>
<accession>A0A151X2U8</accession>
<name>A0A151X2U8_9HYME</name>
<reference evidence="1 2" key="1">
    <citation type="submission" date="2015-09" db="EMBL/GenBank/DDBJ databases">
        <title>Trachymyrmex zeteki WGS genome.</title>
        <authorList>
            <person name="Nygaard S."/>
            <person name="Hu H."/>
            <person name="Boomsma J."/>
            <person name="Zhang G."/>
        </authorList>
    </citation>
    <scope>NUCLEOTIDE SEQUENCE [LARGE SCALE GENOMIC DNA]</scope>
    <source>
        <strain evidence="1">Tzet28-1</strain>
        <tissue evidence="1">Whole body</tissue>
    </source>
</reference>
<proteinExistence type="predicted"/>
<gene>
    <name evidence="1" type="ORF">ALC60_06343</name>
</gene>
<dbReference type="AlphaFoldDB" id="A0A151X2U8"/>
<keyword evidence="2" id="KW-1185">Reference proteome</keyword>
<evidence type="ECO:0000313" key="1">
    <source>
        <dbReference type="EMBL" id="KYQ54741.1"/>
    </source>
</evidence>
<sequence length="101" mass="11510">MEVYSLRSHSDSNLNIMINAYRWQKHPQLMPEAISMLSKHRQYVSLITADDYNVESDSCFRAIPFQSHWINGDCLSSILTGIIGPTCVNIRISGRLNSPRV</sequence>
<dbReference type="EMBL" id="KQ982566">
    <property type="protein sequence ID" value="KYQ54741.1"/>
    <property type="molecule type" value="Genomic_DNA"/>
</dbReference>
<protein>
    <submittedName>
        <fullName evidence="1">Uncharacterized protein</fullName>
    </submittedName>
</protein>
<evidence type="ECO:0000313" key="2">
    <source>
        <dbReference type="Proteomes" id="UP000075809"/>
    </source>
</evidence>